<feature type="domain" description="DNA methylase adenine-specific" evidence="7">
    <location>
        <begin position="222"/>
        <end position="500"/>
    </location>
</feature>
<dbReference type="Pfam" id="PF02384">
    <property type="entry name" value="N6_Mtase"/>
    <property type="match status" value="1"/>
</dbReference>
<evidence type="ECO:0000256" key="1">
    <source>
        <dbReference type="ARBA" id="ARBA00011900"/>
    </source>
</evidence>
<evidence type="ECO:0000256" key="6">
    <source>
        <dbReference type="ARBA" id="ARBA00047942"/>
    </source>
</evidence>
<dbReference type="RefSeq" id="WP_124854729.1">
    <property type="nucleotide sequence ID" value="NZ_JBEXYX010000001.1"/>
</dbReference>
<dbReference type="Gene3D" id="1.10.10.10">
    <property type="entry name" value="Winged helix-like DNA-binding domain superfamily/Winged helix DNA-binding domain"/>
    <property type="match status" value="1"/>
</dbReference>
<evidence type="ECO:0000313" key="8">
    <source>
        <dbReference type="EMBL" id="RQX11248.1"/>
    </source>
</evidence>
<evidence type="ECO:0000256" key="2">
    <source>
        <dbReference type="ARBA" id="ARBA00022603"/>
    </source>
</evidence>
<comment type="caution">
    <text evidence="8">The sequence shown here is derived from an EMBL/GenBank/DDBJ whole genome shotgun (WGS) entry which is preliminary data.</text>
</comment>
<dbReference type="GO" id="GO:0009307">
    <property type="term" value="P:DNA restriction-modification system"/>
    <property type="evidence" value="ECO:0007669"/>
    <property type="project" value="UniProtKB-KW"/>
</dbReference>
<dbReference type="PANTHER" id="PTHR42933">
    <property type="entry name" value="SLR6095 PROTEIN"/>
    <property type="match status" value="1"/>
</dbReference>
<evidence type="ECO:0000256" key="3">
    <source>
        <dbReference type="ARBA" id="ARBA00022679"/>
    </source>
</evidence>
<dbReference type="InterPro" id="IPR036388">
    <property type="entry name" value="WH-like_DNA-bd_sf"/>
</dbReference>
<name>A0A3N9XE58_9ACTN</name>
<protein>
    <recommendedName>
        <fullName evidence="1">site-specific DNA-methyltransferase (adenine-specific)</fullName>
        <ecNumber evidence="1">2.1.1.72</ecNumber>
    </recommendedName>
</protein>
<evidence type="ECO:0000256" key="5">
    <source>
        <dbReference type="ARBA" id="ARBA00022747"/>
    </source>
</evidence>
<dbReference type="EMBL" id="QGSY01000139">
    <property type="protein sequence ID" value="RQX11248.1"/>
    <property type="molecule type" value="Genomic_DNA"/>
</dbReference>
<gene>
    <name evidence="8" type="ORF">DLJ58_08920</name>
</gene>
<evidence type="ECO:0000256" key="4">
    <source>
        <dbReference type="ARBA" id="ARBA00022691"/>
    </source>
</evidence>
<dbReference type="GO" id="GO:0032259">
    <property type="term" value="P:methylation"/>
    <property type="evidence" value="ECO:0007669"/>
    <property type="project" value="UniProtKB-KW"/>
</dbReference>
<keyword evidence="3" id="KW-0808">Transferase</keyword>
<dbReference type="AlphaFoldDB" id="A0A3N9XE58"/>
<comment type="catalytic activity">
    <reaction evidence="6">
        <text>a 2'-deoxyadenosine in DNA + S-adenosyl-L-methionine = an N(6)-methyl-2'-deoxyadenosine in DNA + S-adenosyl-L-homocysteine + H(+)</text>
        <dbReference type="Rhea" id="RHEA:15197"/>
        <dbReference type="Rhea" id="RHEA-COMP:12418"/>
        <dbReference type="Rhea" id="RHEA-COMP:12419"/>
        <dbReference type="ChEBI" id="CHEBI:15378"/>
        <dbReference type="ChEBI" id="CHEBI:57856"/>
        <dbReference type="ChEBI" id="CHEBI:59789"/>
        <dbReference type="ChEBI" id="CHEBI:90615"/>
        <dbReference type="ChEBI" id="CHEBI:90616"/>
        <dbReference type="EC" id="2.1.1.72"/>
    </reaction>
</comment>
<dbReference type="GO" id="GO:0003677">
    <property type="term" value="F:DNA binding"/>
    <property type="evidence" value="ECO:0007669"/>
    <property type="project" value="InterPro"/>
</dbReference>
<dbReference type="Proteomes" id="UP000266889">
    <property type="component" value="Unassembled WGS sequence"/>
</dbReference>
<keyword evidence="4" id="KW-0949">S-adenosyl-L-methionine</keyword>
<evidence type="ECO:0000259" key="7">
    <source>
        <dbReference type="Pfam" id="PF02384"/>
    </source>
</evidence>
<evidence type="ECO:0000313" key="9">
    <source>
        <dbReference type="Proteomes" id="UP000266889"/>
    </source>
</evidence>
<dbReference type="InterPro" id="IPR002052">
    <property type="entry name" value="DNA_methylase_N6_adenine_CS"/>
</dbReference>
<dbReference type="EC" id="2.1.1.72" evidence="1"/>
<dbReference type="OrthoDB" id="9784823at2"/>
<keyword evidence="9" id="KW-1185">Reference proteome</keyword>
<dbReference type="InterPro" id="IPR051537">
    <property type="entry name" value="DNA_Adenine_Mtase"/>
</dbReference>
<dbReference type="SUPFAM" id="SSF53335">
    <property type="entry name" value="S-adenosyl-L-methionine-dependent methyltransferases"/>
    <property type="match status" value="1"/>
</dbReference>
<keyword evidence="2" id="KW-0489">Methyltransferase</keyword>
<dbReference type="GO" id="GO:0009007">
    <property type="term" value="F:site-specific DNA-methyltransferase (adenine-specific) activity"/>
    <property type="evidence" value="ECO:0007669"/>
    <property type="project" value="UniProtKB-EC"/>
</dbReference>
<dbReference type="PANTHER" id="PTHR42933:SF3">
    <property type="entry name" value="TYPE I RESTRICTION ENZYME MJAVIII METHYLASE SUBUNIT"/>
    <property type="match status" value="1"/>
</dbReference>
<dbReference type="Gene3D" id="3.40.50.150">
    <property type="entry name" value="Vaccinia Virus protein VP39"/>
    <property type="match status" value="1"/>
</dbReference>
<reference evidence="8 9" key="1">
    <citation type="submission" date="2018-05" db="EMBL/GenBank/DDBJ databases">
        <title>Micromonospora from Atacama Desert.</title>
        <authorList>
            <person name="Carro L."/>
            <person name="Goodfellow M."/>
            <person name="Klenk H.-P."/>
        </authorList>
    </citation>
    <scope>NUCLEOTIDE SEQUENCE [LARGE SCALE GENOMIC DNA]</scope>
    <source>
        <strain evidence="8 9">LB32</strain>
    </source>
</reference>
<dbReference type="PRINTS" id="PR00507">
    <property type="entry name" value="N12N6MTFRASE"/>
</dbReference>
<dbReference type="GO" id="GO:0008170">
    <property type="term" value="F:N-methyltransferase activity"/>
    <property type="evidence" value="ECO:0007669"/>
    <property type="project" value="InterPro"/>
</dbReference>
<organism evidence="8 9">
    <name type="scientific">Micromonospora arida</name>
    <dbReference type="NCBI Taxonomy" id="2203715"/>
    <lineage>
        <taxon>Bacteria</taxon>
        <taxon>Bacillati</taxon>
        <taxon>Actinomycetota</taxon>
        <taxon>Actinomycetes</taxon>
        <taxon>Micromonosporales</taxon>
        <taxon>Micromonosporaceae</taxon>
        <taxon>Micromonospora</taxon>
    </lineage>
</organism>
<dbReference type="PROSITE" id="PS00092">
    <property type="entry name" value="N6_MTASE"/>
    <property type="match status" value="1"/>
</dbReference>
<sequence>MDIAEAGLVSRSDIARLAGVERPAVTNWQRRYADFPRPVETAQGQLFQRDEVAAWLSRRPIPVRALRDDELPGTTYGSRVEPGVRLKAQRQESAPERGRRLVRELGGLAAELPRAATHDGVYWQVVLALVFLRRFSLEAWRHLAAAVDRPGLLSNRLADACVDAGLAESARVSERLADVQPAVRHAVSRAINLLDGVTAESSDLIAGFDHVLERLGDDMSYQFFTPRSVARLITELVGPIAAGSRCLDPFCRTGELLLELDRAAVGDDSAQIVVRGSHPEPILVELATMNLAMHGASALVSRLELASPAAPVEERFDVVVSNPPFGSLREPEGVNRRYGPSRRMEFNWLQVVVESLDGQGRGCVVMPNGAAFSLSSREQDIRRALVEDGALAAVVALPMQLFQGTSIGVTLWLVQPPSGRSEEVLFIDAQQLGGMSTRTRRELTPQDIQRVSQEYRRWRLAHRADRKFVPREGFSATATAAAIAEQGYSLYPQSYVQPESSAVDSDSGTDFSMLAEELVRLTGSAAEIDADVREMLRGFGGR</sequence>
<proteinExistence type="predicted"/>
<dbReference type="InterPro" id="IPR003356">
    <property type="entry name" value="DNA_methylase_A-5"/>
</dbReference>
<keyword evidence="5" id="KW-0680">Restriction system</keyword>
<accession>A0A3N9XE58</accession>
<dbReference type="InterPro" id="IPR029063">
    <property type="entry name" value="SAM-dependent_MTases_sf"/>
</dbReference>